<evidence type="ECO:0000256" key="1">
    <source>
        <dbReference type="ARBA" id="ARBA00009391"/>
    </source>
</evidence>
<evidence type="ECO:0000256" key="3">
    <source>
        <dbReference type="ARBA" id="ARBA00022840"/>
    </source>
</evidence>
<keyword evidence="3" id="KW-0067">ATP-binding</keyword>
<dbReference type="PRINTS" id="PR00142">
    <property type="entry name" value="RECA"/>
</dbReference>
<dbReference type="SUPFAM" id="SSF54752">
    <property type="entry name" value="RecA protein, C-terminal domain"/>
    <property type="match status" value="1"/>
</dbReference>
<evidence type="ECO:0000256" key="5">
    <source>
        <dbReference type="ARBA" id="ARBA00023172"/>
    </source>
</evidence>
<dbReference type="Proteomes" id="UP000203886">
    <property type="component" value="Segment"/>
</dbReference>
<comment type="similarity">
    <text evidence="1">Belongs to the RecA family.</text>
</comment>
<sequence>MASKAEQLRNMVNTTLKSDALVSGNHNRFKTTYTSTGVLPFDILWHGGIPRGRFVEIYGDWSTLKSYVALMSIASFQREGKIAALIDTEHSFDSDWAQSCGVNLNDLILLQPTSGEIAMDHAETLIRGECDLIVFDSVAAMTPQAEQSKRLAGENVQPARIAQLMSAALRRLMTANTDCSMIWINQLRVNVGVTFGSNEALPGGKALPYYASFRTSVRKTGKLTIPHKTFDGEKWVDTKKQVGQKFKAELVKSKLSRPFTEEHFIWSLESGALDLVGYLISKGIEAGLVTQKGNTWSYGSHKAVGREKFRLLITNDPKIALDLENDVRDHHGIPRVKKTTAREQVTTKVGESMQPKKVVAAKRSPFPGNREAPKKKVGAQKKQLRKR</sequence>
<dbReference type="GO" id="GO:0006281">
    <property type="term" value="P:DNA repair"/>
    <property type="evidence" value="ECO:0007669"/>
    <property type="project" value="InterPro"/>
</dbReference>
<evidence type="ECO:0000313" key="9">
    <source>
        <dbReference type="EMBL" id="AKL88369.1"/>
    </source>
</evidence>
<feature type="domain" description="RecA family profile 2" evidence="8">
    <location>
        <begin position="192"/>
        <end position="271"/>
    </location>
</feature>
<accession>A0A0K0NL88</accession>
<dbReference type="GO" id="GO:0140664">
    <property type="term" value="F:ATP-dependent DNA damage sensor activity"/>
    <property type="evidence" value="ECO:0007669"/>
    <property type="project" value="InterPro"/>
</dbReference>
<dbReference type="PANTHER" id="PTHR45900:SF1">
    <property type="entry name" value="MITOCHONDRIAL DNA REPAIR PROTEIN RECA HOMOLOG-RELATED"/>
    <property type="match status" value="1"/>
</dbReference>
<dbReference type="GO" id="GO:0005524">
    <property type="term" value="F:ATP binding"/>
    <property type="evidence" value="ECO:0007669"/>
    <property type="project" value="UniProtKB-KW"/>
</dbReference>
<keyword evidence="5" id="KW-0233">DNA recombination</keyword>
<evidence type="ECO:0000259" key="8">
    <source>
        <dbReference type="PROSITE" id="PS50163"/>
    </source>
</evidence>
<dbReference type="InterPro" id="IPR020588">
    <property type="entry name" value="RecA_ATP-bd"/>
</dbReference>
<dbReference type="InterPro" id="IPR013765">
    <property type="entry name" value="DNA_recomb/repair_RecA"/>
</dbReference>
<evidence type="ECO:0000259" key="7">
    <source>
        <dbReference type="PROSITE" id="PS50162"/>
    </source>
</evidence>
<dbReference type="InterPro" id="IPR049428">
    <property type="entry name" value="RecA-like_N"/>
</dbReference>
<evidence type="ECO:0000256" key="4">
    <source>
        <dbReference type="ARBA" id="ARBA00023125"/>
    </source>
</evidence>
<dbReference type="Pfam" id="PF00154">
    <property type="entry name" value="RecA_N"/>
    <property type="match status" value="1"/>
</dbReference>
<dbReference type="InterPro" id="IPR023400">
    <property type="entry name" value="RecA_C_sf"/>
</dbReference>
<dbReference type="KEGG" id="vg:28801138"/>
<dbReference type="InterPro" id="IPR027417">
    <property type="entry name" value="P-loop_NTPase"/>
</dbReference>
<feature type="region of interest" description="Disordered" evidence="6">
    <location>
        <begin position="337"/>
        <end position="387"/>
    </location>
</feature>
<dbReference type="GeneID" id="28801138"/>
<dbReference type="Gene3D" id="3.40.50.300">
    <property type="entry name" value="P-loop containing nucleotide triphosphate hydrolases"/>
    <property type="match status" value="1"/>
</dbReference>
<organism evidence="9 10">
    <name type="scientific">Gordonia phage GMA6</name>
    <dbReference type="NCBI Taxonomy" id="1647285"/>
    <lineage>
        <taxon>Viruses</taxon>
        <taxon>Duplodnaviria</taxon>
        <taxon>Heunggongvirae</taxon>
        <taxon>Uroviricota</taxon>
        <taxon>Caudoviricetes</taxon>
        <taxon>Bendigovirus</taxon>
        <taxon>Bendigovirus GMA6</taxon>
    </lineage>
</organism>
<dbReference type="RefSeq" id="YP_009273570.1">
    <property type="nucleotide sequence ID" value="NC_030906.1"/>
</dbReference>
<dbReference type="GO" id="GO:0003697">
    <property type="term" value="F:single-stranded DNA binding"/>
    <property type="evidence" value="ECO:0007669"/>
    <property type="project" value="InterPro"/>
</dbReference>
<reference evidence="9 10" key="1">
    <citation type="journal article" date="2015" name="PLoS ONE">
        <title>Lysis to Kill: Evaluation of the Lytic Abilities, and Genomics of Nine Bacteriophages Infective for Gordonia spp. and Their Potential Use in Activated Sludge Foam Biocontrol.</title>
        <authorList>
            <person name="Dyson Z.A."/>
            <person name="Tucci J."/>
            <person name="Seviour R.J."/>
            <person name="Petrovski S."/>
        </authorList>
    </citation>
    <scope>NUCLEOTIDE SEQUENCE [LARGE SCALE GENOMIC DNA]</scope>
</reference>
<gene>
    <name evidence="9" type="ORF">GMA6_88</name>
</gene>
<feature type="domain" description="RecA family profile 1" evidence="7">
    <location>
        <begin position="30"/>
        <end position="187"/>
    </location>
</feature>
<dbReference type="PROSITE" id="PS50162">
    <property type="entry name" value="RECA_2"/>
    <property type="match status" value="1"/>
</dbReference>
<evidence type="ECO:0000256" key="2">
    <source>
        <dbReference type="ARBA" id="ARBA00022741"/>
    </source>
</evidence>
<dbReference type="PROSITE" id="PS50163">
    <property type="entry name" value="RECA_3"/>
    <property type="match status" value="1"/>
</dbReference>
<proteinExistence type="inferred from homology"/>
<dbReference type="Gene3D" id="3.30.250.10">
    <property type="entry name" value="RecA protein, C-terminal domain"/>
    <property type="match status" value="1"/>
</dbReference>
<dbReference type="GO" id="GO:0006310">
    <property type="term" value="P:DNA recombination"/>
    <property type="evidence" value="ECO:0007669"/>
    <property type="project" value="UniProtKB-KW"/>
</dbReference>
<feature type="compositionally biased region" description="Basic residues" evidence="6">
    <location>
        <begin position="373"/>
        <end position="387"/>
    </location>
</feature>
<dbReference type="SUPFAM" id="SSF52540">
    <property type="entry name" value="P-loop containing nucleoside triphosphate hydrolases"/>
    <property type="match status" value="1"/>
</dbReference>
<evidence type="ECO:0000256" key="6">
    <source>
        <dbReference type="SAM" id="MobiDB-lite"/>
    </source>
</evidence>
<dbReference type="InterPro" id="IPR020587">
    <property type="entry name" value="RecA_monomer-monomer_interface"/>
</dbReference>
<keyword evidence="4" id="KW-0238">DNA-binding</keyword>
<name>A0A0K0NL88_9CAUD</name>
<keyword evidence="10" id="KW-1185">Reference proteome</keyword>
<dbReference type="EMBL" id="KR063280">
    <property type="protein sequence ID" value="AKL88369.1"/>
    <property type="molecule type" value="Genomic_DNA"/>
</dbReference>
<dbReference type="OrthoDB" id="5186at10239"/>
<protein>
    <submittedName>
        <fullName evidence="9">Putative recombinase</fullName>
    </submittedName>
</protein>
<evidence type="ECO:0000313" key="10">
    <source>
        <dbReference type="Proteomes" id="UP000203886"/>
    </source>
</evidence>
<keyword evidence="2" id="KW-0547">Nucleotide-binding</keyword>
<dbReference type="PANTHER" id="PTHR45900">
    <property type="entry name" value="RECA"/>
    <property type="match status" value="1"/>
</dbReference>